<feature type="domain" description="HTH lysR-type" evidence="5">
    <location>
        <begin position="1"/>
        <end position="58"/>
    </location>
</feature>
<evidence type="ECO:0000313" key="6">
    <source>
        <dbReference type="EMBL" id="RRS03777.1"/>
    </source>
</evidence>
<dbReference type="GO" id="GO:0003677">
    <property type="term" value="F:DNA binding"/>
    <property type="evidence" value="ECO:0007669"/>
    <property type="project" value="UniProtKB-KW"/>
</dbReference>
<dbReference type="EMBL" id="RSED01000010">
    <property type="protein sequence ID" value="RRS03777.1"/>
    <property type="molecule type" value="Genomic_DNA"/>
</dbReference>
<dbReference type="InterPro" id="IPR005119">
    <property type="entry name" value="LysR_subst-bd"/>
</dbReference>
<dbReference type="InterPro" id="IPR000847">
    <property type="entry name" value="LysR_HTH_N"/>
</dbReference>
<comment type="caution">
    <text evidence="6">The sequence shown here is derived from an EMBL/GenBank/DDBJ whole genome shotgun (WGS) entry which is preliminary data.</text>
</comment>
<dbReference type="PANTHER" id="PTHR30419">
    <property type="entry name" value="HTH-TYPE TRANSCRIPTIONAL REGULATOR YBHD"/>
    <property type="match status" value="1"/>
</dbReference>
<sequence>MKLTQLRDLVAIVEHGSLRAAARQLDMAQPLLTRSVRALEKELGVELFERQALGMTLTPAGRLFHQRACAIVNEVRRARDELAQVQGDGVGTLVAGLSIMPHAGLLPSALPAFRRRYPQVQLHLIEGLFPDIESRLREGSIDFYMGAAPRLQPAPGLVMEILFSNTRAVVGRKGHPMAQFNSLKDLASAEWATTSIDYNASEDLSRLFARHDLPPPKVALQAGSALSLMVALAETDLLAMLPRQWADFPLTAGTLLVIPVREHLPAPDIVLIRRPDLPLTPAGEHLVDLMLRSAPGQNAAA</sequence>
<evidence type="ECO:0000259" key="5">
    <source>
        <dbReference type="PROSITE" id="PS50931"/>
    </source>
</evidence>
<dbReference type="Gene3D" id="3.40.190.290">
    <property type="match status" value="1"/>
</dbReference>
<dbReference type="GO" id="GO:0003700">
    <property type="term" value="F:DNA-binding transcription factor activity"/>
    <property type="evidence" value="ECO:0007669"/>
    <property type="project" value="InterPro"/>
</dbReference>
<keyword evidence="2" id="KW-0805">Transcription regulation</keyword>
<evidence type="ECO:0000313" key="7">
    <source>
        <dbReference type="Proteomes" id="UP000269265"/>
    </source>
</evidence>
<dbReference type="SUPFAM" id="SSF53850">
    <property type="entry name" value="Periplasmic binding protein-like II"/>
    <property type="match status" value="1"/>
</dbReference>
<dbReference type="AlphaFoldDB" id="A0A426V9Z2"/>
<name>A0A426V9Z2_9BURK</name>
<dbReference type="InterPro" id="IPR036390">
    <property type="entry name" value="WH_DNA-bd_sf"/>
</dbReference>
<evidence type="ECO:0000256" key="1">
    <source>
        <dbReference type="ARBA" id="ARBA00009437"/>
    </source>
</evidence>
<gene>
    <name evidence="6" type="ORF">EIP75_14455</name>
</gene>
<dbReference type="GO" id="GO:0005829">
    <property type="term" value="C:cytosol"/>
    <property type="evidence" value="ECO:0007669"/>
    <property type="project" value="TreeGrafter"/>
</dbReference>
<protein>
    <submittedName>
        <fullName evidence="6">LysR family transcriptional regulator</fullName>
    </submittedName>
</protein>
<organism evidence="6 7">
    <name type="scientific">Aquabacterium soli</name>
    <dbReference type="NCBI Taxonomy" id="2493092"/>
    <lineage>
        <taxon>Bacteria</taxon>
        <taxon>Pseudomonadati</taxon>
        <taxon>Pseudomonadota</taxon>
        <taxon>Betaproteobacteria</taxon>
        <taxon>Burkholderiales</taxon>
        <taxon>Aquabacterium</taxon>
    </lineage>
</organism>
<keyword evidence="7" id="KW-1185">Reference proteome</keyword>
<evidence type="ECO:0000256" key="2">
    <source>
        <dbReference type="ARBA" id="ARBA00023015"/>
    </source>
</evidence>
<dbReference type="PROSITE" id="PS50931">
    <property type="entry name" value="HTH_LYSR"/>
    <property type="match status" value="1"/>
</dbReference>
<dbReference type="SUPFAM" id="SSF46785">
    <property type="entry name" value="Winged helix' DNA-binding domain"/>
    <property type="match status" value="1"/>
</dbReference>
<dbReference type="Pfam" id="PF00126">
    <property type="entry name" value="HTH_1"/>
    <property type="match status" value="1"/>
</dbReference>
<dbReference type="OrthoDB" id="9004436at2"/>
<dbReference type="Pfam" id="PF03466">
    <property type="entry name" value="LysR_substrate"/>
    <property type="match status" value="1"/>
</dbReference>
<proteinExistence type="inferred from homology"/>
<dbReference type="RefSeq" id="WP_125243982.1">
    <property type="nucleotide sequence ID" value="NZ_RSED01000010.1"/>
</dbReference>
<keyword evidence="4" id="KW-0804">Transcription</keyword>
<comment type="similarity">
    <text evidence="1">Belongs to the LysR transcriptional regulatory family.</text>
</comment>
<dbReference type="FunFam" id="1.10.10.10:FF:000001">
    <property type="entry name" value="LysR family transcriptional regulator"/>
    <property type="match status" value="1"/>
</dbReference>
<keyword evidence="3" id="KW-0238">DNA-binding</keyword>
<dbReference type="PANTHER" id="PTHR30419:SF30">
    <property type="entry name" value="LYSR FAMILY TRANSCRIPTIONAL REGULATOR"/>
    <property type="match status" value="1"/>
</dbReference>
<accession>A0A426V9Z2</accession>
<dbReference type="InterPro" id="IPR036388">
    <property type="entry name" value="WH-like_DNA-bd_sf"/>
</dbReference>
<reference evidence="6 7" key="1">
    <citation type="submission" date="2018-12" db="EMBL/GenBank/DDBJ databases">
        <title>The whole draft genome of Aquabacterium sp. SJQ9.</title>
        <authorList>
            <person name="Sun L."/>
            <person name="Gao X."/>
            <person name="Chen W."/>
            <person name="Huang K."/>
        </authorList>
    </citation>
    <scope>NUCLEOTIDE SEQUENCE [LARGE SCALE GENOMIC DNA]</scope>
    <source>
        <strain evidence="6 7">SJQ9</strain>
    </source>
</reference>
<evidence type="ECO:0000256" key="3">
    <source>
        <dbReference type="ARBA" id="ARBA00023125"/>
    </source>
</evidence>
<evidence type="ECO:0000256" key="4">
    <source>
        <dbReference type="ARBA" id="ARBA00023163"/>
    </source>
</evidence>
<dbReference type="Proteomes" id="UP000269265">
    <property type="component" value="Unassembled WGS sequence"/>
</dbReference>
<dbReference type="PRINTS" id="PR00039">
    <property type="entry name" value="HTHLYSR"/>
</dbReference>
<dbReference type="Gene3D" id="1.10.10.10">
    <property type="entry name" value="Winged helix-like DNA-binding domain superfamily/Winged helix DNA-binding domain"/>
    <property type="match status" value="1"/>
</dbReference>
<dbReference type="InterPro" id="IPR050950">
    <property type="entry name" value="HTH-type_LysR_regulators"/>
</dbReference>